<dbReference type="SUPFAM" id="SSF56112">
    <property type="entry name" value="Protein kinase-like (PK-like)"/>
    <property type="match status" value="1"/>
</dbReference>
<gene>
    <name evidence="5" type="ORF">KGF56_003927</name>
</gene>
<protein>
    <recommendedName>
        <fullName evidence="4">ABC1 atypical kinase-like domain-containing protein</fullName>
    </recommendedName>
</protein>
<keyword evidence="3" id="KW-1133">Transmembrane helix</keyword>
<feature type="transmembrane region" description="Helical" evidence="3">
    <location>
        <begin position="99"/>
        <end position="115"/>
    </location>
</feature>
<reference evidence="5" key="1">
    <citation type="journal article" date="2022" name="DNA Res.">
        <title>Genome analysis of five recently described species of the CUG-Ser clade uncovers Candida theae as a new hybrid lineage with pathogenic potential in the Candida parapsilosis species complex.</title>
        <authorList>
            <person name="Mixao V."/>
            <person name="Del Olmo V."/>
            <person name="Hegedusova E."/>
            <person name="Saus E."/>
            <person name="Pryszcz L."/>
            <person name="Cillingova A."/>
            <person name="Nosek J."/>
            <person name="Gabaldon T."/>
        </authorList>
    </citation>
    <scope>NUCLEOTIDE SEQUENCE</scope>
    <source>
        <strain evidence="5">CBS 10844</strain>
    </source>
</reference>
<keyword evidence="3" id="KW-0472">Membrane</keyword>
<proteinExistence type="inferred from homology"/>
<evidence type="ECO:0000259" key="4">
    <source>
        <dbReference type="Pfam" id="PF03109"/>
    </source>
</evidence>
<evidence type="ECO:0000256" key="1">
    <source>
        <dbReference type="ARBA" id="ARBA00009670"/>
    </source>
</evidence>
<dbReference type="GO" id="GO:0007005">
    <property type="term" value="P:mitochondrion organization"/>
    <property type="evidence" value="ECO:0007669"/>
    <property type="project" value="TreeGrafter"/>
</dbReference>
<dbReference type="GO" id="GO:0005743">
    <property type="term" value="C:mitochondrial inner membrane"/>
    <property type="evidence" value="ECO:0007669"/>
    <property type="project" value="TreeGrafter"/>
</dbReference>
<dbReference type="CDD" id="cd13969">
    <property type="entry name" value="ADCK1-like"/>
    <property type="match status" value="1"/>
</dbReference>
<dbReference type="InterPro" id="IPR011009">
    <property type="entry name" value="Kinase-like_dom_sf"/>
</dbReference>
<feature type="compositionally biased region" description="Low complexity" evidence="2">
    <location>
        <begin position="51"/>
        <end position="62"/>
    </location>
</feature>
<dbReference type="PANTHER" id="PTHR43173">
    <property type="entry name" value="ABC1 FAMILY PROTEIN"/>
    <property type="match status" value="1"/>
</dbReference>
<dbReference type="InterPro" id="IPR045307">
    <property type="entry name" value="ADCK1_dom"/>
</dbReference>
<feature type="domain" description="ABC1 atypical kinase-like" evidence="4">
    <location>
        <begin position="208"/>
        <end position="460"/>
    </location>
</feature>
<evidence type="ECO:0000313" key="6">
    <source>
        <dbReference type="Proteomes" id="UP001202479"/>
    </source>
</evidence>
<evidence type="ECO:0000256" key="3">
    <source>
        <dbReference type="SAM" id="Phobius"/>
    </source>
</evidence>
<dbReference type="GO" id="GO:0055088">
    <property type="term" value="P:lipid homeostasis"/>
    <property type="evidence" value="ECO:0007669"/>
    <property type="project" value="TreeGrafter"/>
</dbReference>
<dbReference type="EMBL" id="JAHUZD010000128">
    <property type="protein sequence ID" value="KAI3403339.2"/>
    <property type="molecule type" value="Genomic_DNA"/>
</dbReference>
<evidence type="ECO:0000313" key="5">
    <source>
        <dbReference type="EMBL" id="KAI3403339.2"/>
    </source>
</evidence>
<dbReference type="AlphaFoldDB" id="A0AAI9WWV7"/>
<dbReference type="PANTHER" id="PTHR43173:SF19">
    <property type="entry name" value="AARF DOMAIN-CONTAINING PROTEIN KINASE 1"/>
    <property type="match status" value="1"/>
</dbReference>
<dbReference type="InterPro" id="IPR051130">
    <property type="entry name" value="Mito_struct-func_regulator"/>
</dbReference>
<dbReference type="InterPro" id="IPR004147">
    <property type="entry name" value="ABC1_dom"/>
</dbReference>
<dbReference type="Proteomes" id="UP001202479">
    <property type="component" value="Unassembled WGS sequence"/>
</dbReference>
<accession>A0AAI9WWV7</accession>
<feature type="compositionally biased region" description="Pro residues" evidence="2">
    <location>
        <begin position="63"/>
        <end position="75"/>
    </location>
</feature>
<comment type="similarity">
    <text evidence="1">Belongs to the protein kinase superfamily. ADCK protein kinase family.</text>
</comment>
<keyword evidence="3" id="KW-0812">Transmembrane</keyword>
<organism evidence="5 6">
    <name type="scientific">Candida oxycetoniae</name>
    <dbReference type="NCBI Taxonomy" id="497107"/>
    <lineage>
        <taxon>Eukaryota</taxon>
        <taxon>Fungi</taxon>
        <taxon>Dikarya</taxon>
        <taxon>Ascomycota</taxon>
        <taxon>Saccharomycotina</taxon>
        <taxon>Pichiomycetes</taxon>
        <taxon>Debaryomycetaceae</taxon>
        <taxon>Candida/Lodderomyces clade</taxon>
        <taxon>Candida</taxon>
    </lineage>
</organism>
<comment type="caution">
    <text evidence="5">The sequence shown here is derived from an EMBL/GenBank/DDBJ whole genome shotgun (WGS) entry which is preliminary data.</text>
</comment>
<evidence type="ECO:0000256" key="2">
    <source>
        <dbReference type="SAM" id="MobiDB-lite"/>
    </source>
</evidence>
<sequence length="619" mass="70800">MVRLLGHCVSSICKPRPYKPISHLVKCLQCRQQIPYQQVVVATKKYSISTLKSSSPSSSSSSPPSPLSSSSPPPLSSSYSPPKPVKSQKARYFKYKRRFYIGLGLGLAGSILYYSDDRFKHAVQTFDRVGVVSIAMVRCFALYKEVLDSSFDTVADRQKELSKTHKKAAEITLKALEKNGGIYIKLGQHITALTYLLPREWTDTMIPLQDRCPRSSVEEIEKMFESDMGVKLQDIFIEFDPNPIGVASLAQVHIARLRSNGQKVAVKLQHPSLKEFVPIDVEMTKMVFDLMYKAFPEYPLTWLGDEMQNSIYTELDFTKEAENSQRTAEHFEESTFLKIPKIVKAEKRILIMECVSGARLDNLQYLKEHNIDPSKVSACLSHIFNDMIFTPGVALHCDPHGGNLAIRSVDKNNKNNSRYNFEIILYDHGLYRDIPLQMKRDYSHFWLAVLDNDIPQMKKYAKILAGIEGEQKFKIFISAITGRAPDAVLDSRNIKKKRSTEEISEIQSQLNDSQSGVLEDLMEILSSVPRMILLILKTNDLTRNLDESLHTDLGPERTFLIMANYCAKGVYDEGIDTINSRYRGFTWVFKRFTNWIQYCKRLATLYIFDVSLKFHRFRL</sequence>
<dbReference type="Pfam" id="PF03109">
    <property type="entry name" value="ABC1"/>
    <property type="match status" value="1"/>
</dbReference>
<dbReference type="RefSeq" id="XP_049179086.1">
    <property type="nucleotide sequence ID" value="XM_049325312.1"/>
</dbReference>
<feature type="region of interest" description="Disordered" evidence="2">
    <location>
        <begin position="51"/>
        <end position="85"/>
    </location>
</feature>
<dbReference type="GeneID" id="73381542"/>
<name>A0AAI9WWV7_9ASCO</name>
<keyword evidence="6" id="KW-1185">Reference proteome</keyword>